<dbReference type="FunFam" id="1.10.8.50:FF:000003">
    <property type="entry name" value="Formamidopyrimidine-DNA glycosylase"/>
    <property type="match status" value="1"/>
</dbReference>
<dbReference type="PROSITE" id="PS51066">
    <property type="entry name" value="ZF_FPG_2"/>
    <property type="match status" value="1"/>
</dbReference>
<comment type="caution">
    <text evidence="15">Lacks conserved residue(s) required for the propagation of feature annotation.</text>
</comment>
<dbReference type="PANTHER" id="PTHR22993:SF9">
    <property type="entry name" value="FORMAMIDOPYRIMIDINE-DNA GLYCOSYLASE"/>
    <property type="match status" value="1"/>
</dbReference>
<evidence type="ECO:0000256" key="7">
    <source>
        <dbReference type="ARBA" id="ARBA00022801"/>
    </source>
</evidence>
<comment type="caution">
    <text evidence="18">The sequence shown here is derived from an EMBL/GenBank/DDBJ whole genome shotgun (WGS) entry which is preliminary data.</text>
</comment>
<keyword evidence="4 15" id="KW-0479">Metal-binding</keyword>
<protein>
    <recommendedName>
        <fullName evidence="15">Formamidopyrimidine-DNA glycosylase</fullName>
        <shortName evidence="15">Fapy-DNA glycosylase</shortName>
        <ecNumber evidence="15">3.2.2.23</ecNumber>
    </recommendedName>
    <alternativeName>
        <fullName evidence="15">DNA-(apurinic or apyrimidinic site) lyase MutM</fullName>
        <shortName evidence="15">AP lyase MutM</shortName>
        <ecNumber evidence="15">4.2.99.18</ecNumber>
    </alternativeName>
</protein>
<dbReference type="InterPro" id="IPR000214">
    <property type="entry name" value="Znf_DNA_glyclase/AP_lyase"/>
</dbReference>
<name>A0A328VJL0_9CHLR</name>
<dbReference type="InterPro" id="IPR010663">
    <property type="entry name" value="Znf_FPG/IleRS"/>
</dbReference>
<keyword evidence="10 15" id="KW-0234">DNA repair</keyword>
<dbReference type="NCBIfam" id="NF002211">
    <property type="entry name" value="PRK01103.1"/>
    <property type="match status" value="1"/>
</dbReference>
<proteinExistence type="inferred from homology"/>
<accession>A0A328VJL0</accession>
<feature type="active site" description="Schiff-base intermediate with DNA" evidence="15">
    <location>
        <position position="2"/>
    </location>
</feature>
<keyword evidence="8 15" id="KW-0862">Zinc</keyword>
<evidence type="ECO:0000259" key="16">
    <source>
        <dbReference type="PROSITE" id="PS51066"/>
    </source>
</evidence>
<dbReference type="EC" id="4.2.99.18" evidence="15"/>
<dbReference type="OrthoDB" id="9800855at2"/>
<dbReference type="SMART" id="SM01232">
    <property type="entry name" value="H2TH"/>
    <property type="match status" value="1"/>
</dbReference>
<dbReference type="AlphaFoldDB" id="A0A328VJL0"/>
<dbReference type="GO" id="GO:0006284">
    <property type="term" value="P:base-excision repair"/>
    <property type="evidence" value="ECO:0007669"/>
    <property type="project" value="InterPro"/>
</dbReference>
<evidence type="ECO:0000256" key="8">
    <source>
        <dbReference type="ARBA" id="ARBA00022833"/>
    </source>
</evidence>
<dbReference type="Gene3D" id="1.10.8.50">
    <property type="match status" value="1"/>
</dbReference>
<dbReference type="Gene3D" id="3.20.190.10">
    <property type="entry name" value="MutM-like, N-terminal"/>
    <property type="match status" value="1"/>
</dbReference>
<keyword evidence="19" id="KW-1185">Reference proteome</keyword>
<dbReference type="SUPFAM" id="SSF57716">
    <property type="entry name" value="Glucocorticoid receptor-like (DNA-binding domain)"/>
    <property type="match status" value="1"/>
</dbReference>
<evidence type="ECO:0000256" key="9">
    <source>
        <dbReference type="ARBA" id="ARBA00023125"/>
    </source>
</evidence>
<evidence type="ECO:0000259" key="17">
    <source>
        <dbReference type="PROSITE" id="PS51068"/>
    </source>
</evidence>
<comment type="catalytic activity">
    <reaction evidence="14 15">
        <text>2'-deoxyribonucleotide-(2'-deoxyribose 5'-phosphate)-2'-deoxyribonucleotide-DNA = a 3'-end 2'-deoxyribonucleotide-(2,3-dehydro-2,3-deoxyribose 5'-phosphate)-DNA + a 5'-end 5'-phospho-2'-deoxyribonucleoside-DNA + H(+)</text>
        <dbReference type="Rhea" id="RHEA:66592"/>
        <dbReference type="Rhea" id="RHEA-COMP:13180"/>
        <dbReference type="Rhea" id="RHEA-COMP:16897"/>
        <dbReference type="Rhea" id="RHEA-COMP:17067"/>
        <dbReference type="ChEBI" id="CHEBI:15378"/>
        <dbReference type="ChEBI" id="CHEBI:136412"/>
        <dbReference type="ChEBI" id="CHEBI:157695"/>
        <dbReference type="ChEBI" id="CHEBI:167181"/>
        <dbReference type="EC" id="4.2.99.18"/>
    </reaction>
</comment>
<sequence>MPELPEVEYTARQVRAVLVGASIAEAQVFWGRSIARPDPDTFCQEVAGRRIEGVRRRGKLLLLDLSGDYLLTIHRRMTGNLLVLSPGWRLDCQLLQQDRASWDRLGPAFVNESYQCRCLEKQRGEREETLCLLHDQPFYCRLCFTLADGRLLLYNDLRKFGKLALWPRTQEAEALAGLGLEPLDPDFTSERLAVLLQGKKRPIKQVLLEQTLIAGLGNIYADEALFAAAIHPLRRADTLSFEEVVALRQAIVAVLRLGIEHGGTSFNDYRGLWGEAGNNYAHMQVYQRTGQPCRRCGTAIQRISIAQRSTHFCPRCQPADRPTSQPVLSPVTGVLGRHITEV</sequence>
<keyword evidence="5 15" id="KW-0227">DNA damage</keyword>
<keyword evidence="12 15" id="KW-0511">Multifunctional enzyme</keyword>
<dbReference type="Pfam" id="PF06827">
    <property type="entry name" value="zf-FPG_IleRS"/>
    <property type="match status" value="1"/>
</dbReference>
<dbReference type="InterPro" id="IPR010979">
    <property type="entry name" value="Ribosomal_uS13-like_H2TH"/>
</dbReference>
<reference evidence="18 19" key="1">
    <citation type="submission" date="2016-08" db="EMBL/GenBank/DDBJ databases">
        <title>Analysis of Carbohydrate Active Enzymes in Thermogemmatispora T81 Reveals Carbohydrate Degradation Ability.</title>
        <authorList>
            <person name="Tomazini A."/>
            <person name="Lal S."/>
            <person name="Stott M."/>
            <person name="Henrissat B."/>
            <person name="Polikarpov I."/>
            <person name="Sparling R."/>
            <person name="Levin D.B."/>
        </authorList>
    </citation>
    <scope>NUCLEOTIDE SEQUENCE [LARGE SCALE GENOMIC DNA]</scope>
    <source>
        <strain evidence="18 19">T81</strain>
    </source>
</reference>
<evidence type="ECO:0000256" key="12">
    <source>
        <dbReference type="ARBA" id="ARBA00023268"/>
    </source>
</evidence>
<gene>
    <name evidence="15" type="primary">mutM</name>
    <name evidence="15" type="synonym">fpg</name>
    <name evidence="18" type="ORF">A4R35_10480</name>
</gene>
<dbReference type="GO" id="GO:0140078">
    <property type="term" value="F:class I DNA-(apurinic or apyrimidinic site) endonuclease activity"/>
    <property type="evidence" value="ECO:0007669"/>
    <property type="project" value="UniProtKB-EC"/>
</dbReference>
<evidence type="ECO:0000256" key="11">
    <source>
        <dbReference type="ARBA" id="ARBA00023239"/>
    </source>
</evidence>
<dbReference type="Pfam" id="PF06831">
    <property type="entry name" value="H2TH"/>
    <property type="match status" value="1"/>
</dbReference>
<evidence type="ECO:0000256" key="2">
    <source>
        <dbReference type="ARBA" id="ARBA00009409"/>
    </source>
</evidence>
<keyword evidence="13 15" id="KW-0326">Glycosidase</keyword>
<dbReference type="SUPFAM" id="SSF46946">
    <property type="entry name" value="S13-like H2TH domain"/>
    <property type="match status" value="1"/>
</dbReference>
<dbReference type="CDD" id="cd08966">
    <property type="entry name" value="EcFpg-like_N"/>
    <property type="match status" value="1"/>
</dbReference>
<comment type="cofactor">
    <cofactor evidence="15">
        <name>Zn(2+)</name>
        <dbReference type="ChEBI" id="CHEBI:29105"/>
    </cofactor>
    <text evidence="15">Binds 1 zinc ion per subunit.</text>
</comment>
<evidence type="ECO:0000256" key="10">
    <source>
        <dbReference type="ARBA" id="ARBA00023204"/>
    </source>
</evidence>
<dbReference type="SMART" id="SM00898">
    <property type="entry name" value="Fapy_DNA_glyco"/>
    <property type="match status" value="1"/>
</dbReference>
<evidence type="ECO:0000256" key="4">
    <source>
        <dbReference type="ARBA" id="ARBA00022723"/>
    </source>
</evidence>
<comment type="similarity">
    <text evidence="2 15">Belongs to the FPG family.</text>
</comment>
<keyword evidence="7 15" id="KW-0378">Hydrolase</keyword>
<evidence type="ECO:0000256" key="3">
    <source>
        <dbReference type="ARBA" id="ARBA00011245"/>
    </source>
</evidence>
<dbReference type="GO" id="GO:0008270">
    <property type="term" value="F:zinc ion binding"/>
    <property type="evidence" value="ECO:0007669"/>
    <property type="project" value="UniProtKB-UniRule"/>
</dbReference>
<comment type="function">
    <text evidence="15">Involved in base excision repair of DNA damaged by oxidation or by mutagenic agents. Acts as DNA glycosylase that recognizes and removes damaged bases. Has a preference for oxidized purines, such as 7,8-dihydro-8-oxoguanine (8-oxoG). Has AP (apurinic/apyrimidinic) lyase activity and introduces nicks in the DNA strand. Cleaves the DNA backbone by beta-delta elimination to generate a single-strand break at the site of the removed base with both 3'- and 5'-phosphates.</text>
</comment>
<feature type="active site" description="Proton donor" evidence="15">
    <location>
        <position position="3"/>
    </location>
</feature>
<dbReference type="InterPro" id="IPR035937">
    <property type="entry name" value="FPG_N"/>
</dbReference>
<evidence type="ECO:0000256" key="15">
    <source>
        <dbReference type="HAMAP-Rule" id="MF_00103"/>
    </source>
</evidence>
<keyword evidence="6 15" id="KW-0863">Zinc-finger</keyword>
<dbReference type="GO" id="GO:0034039">
    <property type="term" value="F:8-oxo-7,8-dihydroguanine DNA N-glycosylase activity"/>
    <property type="evidence" value="ECO:0007669"/>
    <property type="project" value="TreeGrafter"/>
</dbReference>
<organism evidence="18 19">
    <name type="scientific">Thermogemmatispora tikiterensis</name>
    <dbReference type="NCBI Taxonomy" id="1825093"/>
    <lineage>
        <taxon>Bacteria</taxon>
        <taxon>Bacillati</taxon>
        <taxon>Chloroflexota</taxon>
        <taxon>Ktedonobacteria</taxon>
        <taxon>Thermogemmatisporales</taxon>
        <taxon>Thermogemmatisporaceae</taxon>
        <taxon>Thermogemmatispora</taxon>
    </lineage>
</organism>
<evidence type="ECO:0000256" key="5">
    <source>
        <dbReference type="ARBA" id="ARBA00022763"/>
    </source>
</evidence>
<keyword evidence="9 15" id="KW-0238">DNA-binding</keyword>
<dbReference type="GO" id="GO:0003684">
    <property type="term" value="F:damaged DNA binding"/>
    <property type="evidence" value="ECO:0007669"/>
    <property type="project" value="InterPro"/>
</dbReference>
<feature type="binding site" evidence="15">
    <location>
        <position position="199"/>
    </location>
    <ligand>
        <name>DNA</name>
        <dbReference type="ChEBI" id="CHEBI:16991"/>
    </ligand>
</feature>
<feature type="active site" description="Proton donor; for delta-elimination activity" evidence="15">
    <location>
        <position position="308"/>
    </location>
</feature>
<evidence type="ECO:0000256" key="1">
    <source>
        <dbReference type="ARBA" id="ARBA00001668"/>
    </source>
</evidence>
<dbReference type="Pfam" id="PF01149">
    <property type="entry name" value="Fapy_DNA_glyco"/>
    <property type="match status" value="1"/>
</dbReference>
<dbReference type="RefSeq" id="WP_112429139.1">
    <property type="nucleotide sequence ID" value="NZ_MCIF01000002.1"/>
</dbReference>
<feature type="domain" description="FPG-type" evidence="16">
    <location>
        <begin position="284"/>
        <end position="318"/>
    </location>
</feature>
<dbReference type="PANTHER" id="PTHR22993">
    <property type="entry name" value="FORMAMIDOPYRIMIDINE-DNA GLYCOSYLASE"/>
    <property type="match status" value="1"/>
</dbReference>
<evidence type="ECO:0000256" key="13">
    <source>
        <dbReference type="ARBA" id="ARBA00023295"/>
    </source>
</evidence>
<dbReference type="EMBL" id="MCIF01000002">
    <property type="protein sequence ID" value="RAQ95960.1"/>
    <property type="molecule type" value="Genomic_DNA"/>
</dbReference>
<feature type="active site" description="Proton donor; for beta-elimination activity" evidence="15">
    <location>
        <position position="59"/>
    </location>
</feature>
<dbReference type="GO" id="GO:0003690">
    <property type="term" value="F:double-stranded DNA binding"/>
    <property type="evidence" value="ECO:0007669"/>
    <property type="project" value="UniProtKB-ARBA"/>
</dbReference>
<evidence type="ECO:0000256" key="6">
    <source>
        <dbReference type="ARBA" id="ARBA00022771"/>
    </source>
</evidence>
<evidence type="ECO:0000256" key="14">
    <source>
        <dbReference type="ARBA" id="ARBA00044632"/>
    </source>
</evidence>
<feature type="domain" description="Formamidopyrimidine-DNA glycosylase catalytic" evidence="17">
    <location>
        <begin position="2"/>
        <end position="161"/>
    </location>
</feature>
<evidence type="ECO:0000313" key="18">
    <source>
        <dbReference type="EMBL" id="RAQ95960.1"/>
    </source>
</evidence>
<dbReference type="PROSITE" id="PS01242">
    <property type="entry name" value="ZF_FPG_1"/>
    <property type="match status" value="1"/>
</dbReference>
<dbReference type="Proteomes" id="UP000248706">
    <property type="component" value="Unassembled WGS sequence"/>
</dbReference>
<dbReference type="InterPro" id="IPR012319">
    <property type="entry name" value="FPG_cat"/>
</dbReference>
<dbReference type="HAMAP" id="MF_00103">
    <property type="entry name" value="Fapy_DNA_glycosyl"/>
    <property type="match status" value="1"/>
</dbReference>
<feature type="binding site" evidence="15">
    <location>
        <position position="158"/>
    </location>
    <ligand>
        <name>DNA</name>
        <dbReference type="ChEBI" id="CHEBI:16991"/>
    </ligand>
</feature>
<dbReference type="InterPro" id="IPR015886">
    <property type="entry name" value="H2TH_FPG"/>
</dbReference>
<dbReference type="SUPFAM" id="SSF81624">
    <property type="entry name" value="N-terminal domain of MutM-like DNA repair proteins"/>
    <property type="match status" value="1"/>
</dbReference>
<dbReference type="EC" id="3.2.2.23" evidence="15"/>
<dbReference type="InterPro" id="IPR015887">
    <property type="entry name" value="DNA_glyclase_Znf_dom_DNA_BS"/>
</dbReference>
<dbReference type="InterPro" id="IPR020629">
    <property type="entry name" value="FPG_Glyclase"/>
</dbReference>
<keyword evidence="11 15" id="KW-0456">Lyase</keyword>
<dbReference type="PROSITE" id="PS51068">
    <property type="entry name" value="FPG_CAT"/>
    <property type="match status" value="1"/>
</dbReference>
<comment type="subunit">
    <text evidence="3 15">Monomer.</text>
</comment>
<evidence type="ECO:0000313" key="19">
    <source>
        <dbReference type="Proteomes" id="UP000248706"/>
    </source>
</evidence>
<comment type="catalytic activity">
    <reaction evidence="1 15">
        <text>Hydrolysis of DNA containing ring-opened 7-methylguanine residues, releasing 2,6-diamino-4-hydroxy-5-(N-methyl)formamidopyrimidine.</text>
        <dbReference type="EC" id="3.2.2.23"/>
    </reaction>
</comment>